<dbReference type="CDD" id="cd00338">
    <property type="entry name" value="Ser_Recombinase"/>
    <property type="match status" value="1"/>
</dbReference>
<dbReference type="Pfam" id="PF07508">
    <property type="entry name" value="Recombinase"/>
    <property type="match status" value="1"/>
</dbReference>
<reference evidence="5" key="1">
    <citation type="submission" date="2023-07" db="EMBL/GenBank/DDBJ databases">
        <title>Sorghum-associated microbial communities from plants grown in Nebraska, USA.</title>
        <authorList>
            <person name="Schachtman D."/>
        </authorList>
    </citation>
    <scope>NUCLEOTIDE SEQUENCE</scope>
    <source>
        <strain evidence="5">DS3754</strain>
    </source>
</reference>
<dbReference type="InterPro" id="IPR050639">
    <property type="entry name" value="SSR_resolvase"/>
</dbReference>
<feature type="coiled-coil region" evidence="3">
    <location>
        <begin position="386"/>
        <end position="449"/>
    </location>
</feature>
<dbReference type="GO" id="GO:0000150">
    <property type="term" value="F:DNA strand exchange activity"/>
    <property type="evidence" value="ECO:0007669"/>
    <property type="project" value="InterPro"/>
</dbReference>
<dbReference type="InterPro" id="IPR036162">
    <property type="entry name" value="Resolvase-like_N_sf"/>
</dbReference>
<keyword evidence="3" id="KW-0175">Coiled coil</keyword>
<evidence type="ECO:0000256" key="3">
    <source>
        <dbReference type="SAM" id="Coils"/>
    </source>
</evidence>
<dbReference type="Gene3D" id="3.40.50.1390">
    <property type="entry name" value="Resolvase, N-terminal catalytic domain"/>
    <property type="match status" value="1"/>
</dbReference>
<dbReference type="EMBL" id="JAUSRD010000001">
    <property type="protein sequence ID" value="MDP9891213.1"/>
    <property type="molecule type" value="Genomic_DNA"/>
</dbReference>
<evidence type="ECO:0000259" key="4">
    <source>
        <dbReference type="SMART" id="SM00857"/>
    </source>
</evidence>
<sequence>MTAKVYSYMRFSDARQAGGASSERQGAYAAAWAREHALLLDETLSMRDEGLSAFHQRHVKKGALGVFLKAVEDGQVPAGSFLVVEGLDRLSRAEPIQAQAQLTAIISAGISVVTASDGKVYSRDRLKANPMDLVYSLLVMIRAHEESDTKSKRVRDAIRRQCQGWIAGTYRGLIRYGKSPGWLHVVNGRWELIPERVEAIRTAVDMFRRGLGTGHIAKTLHDAGLSMSAGLPTSGHLVRLLANPALKGEKHLVLEPDTHVLESYYPAVIDADVWTELQQLVDLRSRRHVRGQIPSLLTGFGVAVCGYCGSPMKSQTMANKRRDDGTLADGHRRLQCVRVNSGESCVVKGSCSSAPIERALMRYCSDMVNLQSLYDGDRGALPRSELTAASARLQDIETKLERITEALLESTDGAPATFIRRARELEAGRDLARDQVRRAERALAEAARSDLTGADERWKALIEGVEGLDYEARMRARQLVADTFERIVVYHSGMRPAADKRSIDVILQAKGGTARQLRITADNTLAAWDEVPSTASL</sequence>
<dbReference type="RefSeq" id="WP_307683588.1">
    <property type="nucleotide sequence ID" value="NZ_JAUSRD010000001.1"/>
</dbReference>
<dbReference type="InterPro" id="IPR038109">
    <property type="entry name" value="DNA_bind_recomb_sf"/>
</dbReference>
<dbReference type="Proteomes" id="UP001242045">
    <property type="component" value="Unassembled WGS sequence"/>
</dbReference>
<dbReference type="Pfam" id="PF00239">
    <property type="entry name" value="Resolvase"/>
    <property type="match status" value="1"/>
</dbReference>
<evidence type="ECO:0000256" key="2">
    <source>
        <dbReference type="ARBA" id="ARBA00023172"/>
    </source>
</evidence>
<feature type="domain" description="Resolvase/invertase-type recombinase catalytic" evidence="4">
    <location>
        <begin position="5"/>
        <end position="166"/>
    </location>
</feature>
<dbReference type="SUPFAM" id="SSF53041">
    <property type="entry name" value="Resolvase-like"/>
    <property type="match status" value="1"/>
</dbReference>
<evidence type="ECO:0000256" key="1">
    <source>
        <dbReference type="ARBA" id="ARBA00023125"/>
    </source>
</evidence>
<comment type="caution">
    <text evidence="5">The sequence shown here is derived from an EMBL/GenBank/DDBJ whole genome shotgun (WGS) entry which is preliminary data.</text>
</comment>
<evidence type="ECO:0000313" key="5">
    <source>
        <dbReference type="EMBL" id="MDP9891213.1"/>
    </source>
</evidence>
<proteinExistence type="predicted"/>
<dbReference type="InterPro" id="IPR006119">
    <property type="entry name" value="Resolv_N"/>
</dbReference>
<dbReference type="Gene3D" id="3.90.1750.20">
    <property type="entry name" value="Putative Large Serine Recombinase, Chain B, Domain 2"/>
    <property type="match status" value="1"/>
</dbReference>
<keyword evidence="1" id="KW-0238">DNA-binding</keyword>
<keyword evidence="2" id="KW-0233">DNA recombination</keyword>
<name>A0AAW8CTZ3_9BURK</name>
<organism evidence="5 6">
    <name type="scientific">Variovorax boronicumulans</name>
    <dbReference type="NCBI Taxonomy" id="436515"/>
    <lineage>
        <taxon>Bacteria</taxon>
        <taxon>Pseudomonadati</taxon>
        <taxon>Pseudomonadota</taxon>
        <taxon>Betaproteobacteria</taxon>
        <taxon>Burkholderiales</taxon>
        <taxon>Comamonadaceae</taxon>
        <taxon>Variovorax</taxon>
    </lineage>
</organism>
<evidence type="ECO:0000313" key="6">
    <source>
        <dbReference type="Proteomes" id="UP001242045"/>
    </source>
</evidence>
<dbReference type="SMART" id="SM00857">
    <property type="entry name" value="Resolvase"/>
    <property type="match status" value="1"/>
</dbReference>
<dbReference type="InterPro" id="IPR011109">
    <property type="entry name" value="DNA_bind_recombinase_dom"/>
</dbReference>
<dbReference type="AlphaFoldDB" id="A0AAW8CTZ3"/>
<dbReference type="GO" id="GO:0003677">
    <property type="term" value="F:DNA binding"/>
    <property type="evidence" value="ECO:0007669"/>
    <property type="project" value="UniProtKB-KW"/>
</dbReference>
<protein>
    <submittedName>
        <fullName evidence="5">DNA invertase Pin-like site-specific DNA recombinase</fullName>
    </submittedName>
</protein>
<accession>A0AAW8CTZ3</accession>
<dbReference type="PANTHER" id="PTHR30461:SF2">
    <property type="entry name" value="SERINE RECOMBINASE PINE-RELATED"/>
    <property type="match status" value="1"/>
</dbReference>
<dbReference type="PANTHER" id="PTHR30461">
    <property type="entry name" value="DNA-INVERTASE FROM LAMBDOID PROPHAGE"/>
    <property type="match status" value="1"/>
</dbReference>
<gene>
    <name evidence="5" type="ORF">J2W31_000309</name>
</gene>